<evidence type="ECO:0000256" key="3">
    <source>
        <dbReference type="ARBA" id="ARBA00023027"/>
    </source>
</evidence>
<sequence>MHTVHEVIEMSGHIIDSYTLPRAWDTIMDRGGNFDVEEMQVGATKNDTSYVRLKVSAPNDEILEQIISQLQQLGAVMMQADDVHTHTVEQDGVLPAKFYSTTNLPTQVRLEGQWVTVEKIEMDVAVVIDRAQKRAYCRPMHDVKVGDEVVIGHGGIRVQAYERERERDTFAFMQSDVSSEKTKVRAIHNIAQQMKEVRARQGKILFVLGPAVIHTGAGRYVAELIRLGYVQVIFGGNAIITHDVESALFGTSLGVNLKSGDQVEGGHRHHLQAINAIRGVGSIDKAIEVGLLREGITYEAHKHNIPMVLAGSVRDDGPMPGVISDMQVAQGLMREEVQGVEMAIMIASMLHAIATGNLLPARVRTFVIDINQSVVTKLSDRGSFQAAGLVTDAELFLRELLEAVKKD</sequence>
<proteinExistence type="predicted"/>
<name>A0A5A5TKT4_9CHLR</name>
<dbReference type="Proteomes" id="UP000322530">
    <property type="component" value="Unassembled WGS sequence"/>
</dbReference>
<dbReference type="InterPro" id="IPR048963">
    <property type="entry name" value="ArgZ/ArgE-like_C_2nd"/>
</dbReference>
<dbReference type="GO" id="GO:0008473">
    <property type="term" value="F:ornithine cyclodeaminase activity"/>
    <property type="evidence" value="ECO:0007669"/>
    <property type="project" value="UniProtKB-EC"/>
</dbReference>
<evidence type="ECO:0000256" key="1">
    <source>
        <dbReference type="ARBA" id="ARBA00001911"/>
    </source>
</evidence>
<dbReference type="EMBL" id="BIXY01000135">
    <property type="protein sequence ID" value="GCF11706.1"/>
    <property type="molecule type" value="Genomic_DNA"/>
</dbReference>
<feature type="domain" description="LOR/SDH bifunctional enzyme conserved" evidence="6">
    <location>
        <begin position="6"/>
        <end position="103"/>
    </location>
</feature>
<dbReference type="EC" id="4.3.1.12" evidence="5"/>
<keyword evidence="4" id="KW-0456">Lyase</keyword>
<dbReference type="Pfam" id="PF21571">
    <property type="entry name" value="ArgZ-like_C_1st"/>
    <property type="match status" value="1"/>
</dbReference>
<dbReference type="InterPro" id="IPR005239">
    <property type="entry name" value="ArgZ/ArgE-like"/>
</dbReference>
<dbReference type="CDD" id="cd12144">
    <property type="entry name" value="SDH_N_domain"/>
    <property type="match status" value="1"/>
</dbReference>
<feature type="domain" description="Arginine dihydrolase ArgZ/ArgE-like C-terminal second subdomain" evidence="7">
    <location>
        <begin position="189"/>
        <end position="400"/>
    </location>
</feature>
<dbReference type="InterPro" id="IPR007545">
    <property type="entry name" value="LOR/SDH_bifunc_enz_cons_dom"/>
</dbReference>
<dbReference type="Gene3D" id="3.40.50.10690">
    <property type="entry name" value="putative lor/sdh protein like domains"/>
    <property type="match status" value="1"/>
</dbReference>
<dbReference type="NCBIfam" id="TIGR00300">
    <property type="entry name" value="TIGR00300 family protein"/>
    <property type="match status" value="1"/>
</dbReference>
<evidence type="ECO:0000256" key="5">
    <source>
        <dbReference type="ARBA" id="ARBA00066346"/>
    </source>
</evidence>
<dbReference type="Pfam" id="PF04455">
    <property type="entry name" value="Saccharop_dh_N"/>
    <property type="match status" value="1"/>
</dbReference>
<dbReference type="Gene3D" id="2.40.420.10">
    <property type="entry name" value="conserved putative lor/sdh protein from methanococcus maripaludis s2 domain"/>
    <property type="match status" value="1"/>
</dbReference>
<reference evidence="9 10" key="1">
    <citation type="submission" date="2019-01" db="EMBL/GenBank/DDBJ databases">
        <title>Draft genome sequence of Dictyobacter sp. Uno17.</title>
        <authorList>
            <person name="Wang C.M."/>
            <person name="Zheng Y."/>
            <person name="Sakai Y."/>
            <person name="Abe K."/>
            <person name="Yokota A."/>
            <person name="Yabe S."/>
        </authorList>
    </citation>
    <scope>NUCLEOTIDE SEQUENCE [LARGE SCALE GENOMIC DNA]</scope>
    <source>
        <strain evidence="9 10">Uno17</strain>
    </source>
</reference>
<evidence type="ECO:0000259" key="7">
    <source>
        <dbReference type="Pfam" id="PF21570"/>
    </source>
</evidence>
<evidence type="ECO:0000259" key="6">
    <source>
        <dbReference type="Pfam" id="PF04455"/>
    </source>
</evidence>
<dbReference type="InterPro" id="IPR048964">
    <property type="entry name" value="ArgZ/ArgE-like_C_1st"/>
</dbReference>
<dbReference type="OrthoDB" id="5386290at2"/>
<evidence type="ECO:0000313" key="9">
    <source>
        <dbReference type="EMBL" id="GCF11706.1"/>
    </source>
</evidence>
<accession>A0A5A5TKT4</accession>
<comment type="cofactor">
    <cofactor evidence="1">
        <name>NAD(+)</name>
        <dbReference type="ChEBI" id="CHEBI:57540"/>
    </cofactor>
</comment>
<protein>
    <recommendedName>
        <fullName evidence="5">ornithine cyclodeaminase</fullName>
        <ecNumber evidence="5">4.3.1.12</ecNumber>
    </recommendedName>
</protein>
<feature type="domain" description="Arginine dihydrolase ArgZ/ArgE-like C-terminal first subdomain" evidence="8">
    <location>
        <begin position="105"/>
        <end position="184"/>
    </location>
</feature>
<keyword evidence="3" id="KW-0520">NAD</keyword>
<evidence type="ECO:0000313" key="10">
    <source>
        <dbReference type="Proteomes" id="UP000322530"/>
    </source>
</evidence>
<gene>
    <name evidence="9" type="ORF">KDI_52700</name>
</gene>
<keyword evidence="10" id="KW-1185">Reference proteome</keyword>
<dbReference type="GO" id="GO:0000166">
    <property type="term" value="F:nucleotide binding"/>
    <property type="evidence" value="ECO:0007669"/>
    <property type="project" value="UniProtKB-KW"/>
</dbReference>
<organism evidence="9 10">
    <name type="scientific">Dictyobacter arantiisoli</name>
    <dbReference type="NCBI Taxonomy" id="2014874"/>
    <lineage>
        <taxon>Bacteria</taxon>
        <taxon>Bacillati</taxon>
        <taxon>Chloroflexota</taxon>
        <taxon>Ktedonobacteria</taxon>
        <taxon>Ktedonobacterales</taxon>
        <taxon>Dictyobacteraceae</taxon>
        <taxon>Dictyobacter</taxon>
    </lineage>
</organism>
<evidence type="ECO:0000256" key="2">
    <source>
        <dbReference type="ARBA" id="ARBA00022741"/>
    </source>
</evidence>
<keyword evidence="2" id="KW-0547">Nucleotide-binding</keyword>
<dbReference type="Pfam" id="PF21570">
    <property type="entry name" value="ArgZ-like_C_2nd"/>
    <property type="match status" value="1"/>
</dbReference>
<evidence type="ECO:0000256" key="4">
    <source>
        <dbReference type="ARBA" id="ARBA00023239"/>
    </source>
</evidence>
<dbReference type="RefSeq" id="WP_149404518.1">
    <property type="nucleotide sequence ID" value="NZ_BIXY01000135.1"/>
</dbReference>
<evidence type="ECO:0000259" key="8">
    <source>
        <dbReference type="Pfam" id="PF21571"/>
    </source>
</evidence>
<comment type="caution">
    <text evidence="9">The sequence shown here is derived from an EMBL/GenBank/DDBJ whole genome shotgun (WGS) entry which is preliminary data.</text>
</comment>
<dbReference type="AlphaFoldDB" id="A0A5A5TKT4"/>